<feature type="domain" description="Antitoxin Xre-like helix-turn-helix" evidence="2">
    <location>
        <begin position="28"/>
        <end position="82"/>
    </location>
</feature>
<evidence type="ECO:0000259" key="2">
    <source>
        <dbReference type="Pfam" id="PF20432"/>
    </source>
</evidence>
<comment type="caution">
    <text evidence="3">The sequence shown here is derived from an EMBL/GenBank/DDBJ whole genome shotgun (WGS) entry which is preliminary data.</text>
</comment>
<reference evidence="3 4" key="1">
    <citation type="submission" date="2020-03" db="EMBL/GenBank/DDBJ databases">
        <title>Roseomonas selenitidurans sp. nov. isolated from soil.</title>
        <authorList>
            <person name="Liu H."/>
        </authorList>
    </citation>
    <scope>NUCLEOTIDE SEQUENCE [LARGE SCALE GENOMIC DNA]</scope>
    <source>
        <strain evidence="3 4">JCM 15073</strain>
    </source>
</reference>
<evidence type="ECO:0000313" key="4">
    <source>
        <dbReference type="Proteomes" id="UP000765160"/>
    </source>
</evidence>
<dbReference type="RefSeq" id="WP_168048406.1">
    <property type="nucleotide sequence ID" value="NZ_JAATJR010000002.1"/>
</dbReference>
<dbReference type="Proteomes" id="UP000765160">
    <property type="component" value="Unassembled WGS sequence"/>
</dbReference>
<evidence type="ECO:0000313" key="3">
    <source>
        <dbReference type="EMBL" id="NKE44423.1"/>
    </source>
</evidence>
<organism evidence="3 4">
    <name type="scientific">Falsiroseomonas frigidaquae</name>
    <dbReference type="NCBI Taxonomy" id="487318"/>
    <lineage>
        <taxon>Bacteria</taxon>
        <taxon>Pseudomonadati</taxon>
        <taxon>Pseudomonadota</taxon>
        <taxon>Alphaproteobacteria</taxon>
        <taxon>Acetobacterales</taxon>
        <taxon>Roseomonadaceae</taxon>
        <taxon>Falsiroseomonas</taxon>
    </lineage>
</organism>
<accession>A0ABX1EVF7</accession>
<dbReference type="InterPro" id="IPR046847">
    <property type="entry name" value="Xre-like_HTH"/>
</dbReference>
<keyword evidence="4" id="KW-1185">Reference proteome</keyword>
<evidence type="ECO:0000256" key="1">
    <source>
        <dbReference type="SAM" id="MobiDB-lite"/>
    </source>
</evidence>
<gene>
    <name evidence="3" type="ORF">HB662_06510</name>
</gene>
<dbReference type="Pfam" id="PF20432">
    <property type="entry name" value="Xre-like-HTH"/>
    <property type="match status" value="1"/>
</dbReference>
<dbReference type="EMBL" id="JAAVTX010000002">
    <property type="protein sequence ID" value="NKE44423.1"/>
    <property type="molecule type" value="Genomic_DNA"/>
</dbReference>
<feature type="region of interest" description="Disordered" evidence="1">
    <location>
        <begin position="1"/>
        <end position="20"/>
    </location>
</feature>
<name>A0ABX1EVF7_9PROT</name>
<sequence length="141" mass="15342">MQVQTLVQPVAPPPSFSSEAERGRFTPVALKALLRLAEAWQLTGQEAASLLGVSTTTWDRMRAGRWAGTLSQDQLTRASALIGVFKALHLLFADGMADRWPRLPNRNPLFGGLSPVTAMIEGGIPRLIEARRHVDAMRGGL</sequence>
<protein>
    <submittedName>
        <fullName evidence="3">DUF2384 domain-containing protein</fullName>
    </submittedName>
</protein>
<proteinExistence type="predicted"/>